<organism evidence="6 7">
    <name type="scientific">Caldivirga maquilingensis (strain ATCC 700844 / DSM 13496 / JCM 10307 / IC-167)</name>
    <dbReference type="NCBI Taxonomy" id="397948"/>
    <lineage>
        <taxon>Archaea</taxon>
        <taxon>Thermoproteota</taxon>
        <taxon>Thermoprotei</taxon>
        <taxon>Thermoproteales</taxon>
        <taxon>Thermoproteaceae</taxon>
        <taxon>Caldivirga</taxon>
    </lineage>
</organism>
<sequence>MVQRRVRVDKLYTPMHVLHDAVLVVENGKVVGLEEGGSFDVDYRGYSAAPGLVDTHTHGCGGIEVTLIKATNELGKLAECYAKFGVTSFLPTTVSASHETLMRVAGVIRQYKGDGVKGARVLGLNLEGPYINPKRKGAQNPSVIRLPNVHEFNQYYEESGGLIRVMTIAPEVEGALSLIQHLSSIGVIPSIGHTDADYGTVMKAITLGASRATHLFDAMTGIHHRELGAAMALLDSEDVYIELITDLIHLKPETILFALKYAGLHRVLAVTDSISAAGLGEGEYELGGLRVIVKGGRATLPDGTLAGSVLTMDNALKNLVKIGLRLSDALRLTSTNPAQSIGESNIGCLKPGCLADFIILDDDLRVMATYVNGSIVYASEI</sequence>
<keyword evidence="4" id="KW-0119">Carbohydrate metabolism</keyword>
<evidence type="ECO:0000256" key="3">
    <source>
        <dbReference type="ARBA" id="ARBA00022801"/>
    </source>
</evidence>
<dbReference type="InterPro" id="IPR006680">
    <property type="entry name" value="Amidohydro-rel"/>
</dbReference>
<dbReference type="CDD" id="cd00854">
    <property type="entry name" value="NagA"/>
    <property type="match status" value="1"/>
</dbReference>
<dbReference type="PANTHER" id="PTHR11113:SF14">
    <property type="entry name" value="N-ACETYLGLUCOSAMINE-6-PHOSPHATE DEACETYLASE"/>
    <property type="match status" value="1"/>
</dbReference>
<proteinExistence type="inferred from homology"/>
<dbReference type="EC" id="3.5.1.25" evidence="6"/>
<dbReference type="Gene3D" id="3.20.20.140">
    <property type="entry name" value="Metal-dependent hydrolases"/>
    <property type="match status" value="1"/>
</dbReference>
<dbReference type="GO" id="GO:0008448">
    <property type="term" value="F:N-acetylglucosamine-6-phosphate deacetylase activity"/>
    <property type="evidence" value="ECO:0007669"/>
    <property type="project" value="UniProtKB-EC"/>
</dbReference>
<evidence type="ECO:0000256" key="2">
    <source>
        <dbReference type="ARBA" id="ARBA00022723"/>
    </source>
</evidence>
<dbReference type="Gene3D" id="2.30.40.10">
    <property type="entry name" value="Urease, subunit C, domain 1"/>
    <property type="match status" value="1"/>
</dbReference>
<dbReference type="OrthoDB" id="24954at2157"/>
<reference evidence="6 7" key="1">
    <citation type="submission" date="2007-10" db="EMBL/GenBank/DDBJ databases">
        <title>Complete sequence of Caldivirga maquilingensis IC-167.</title>
        <authorList>
            <consortium name="US DOE Joint Genome Institute"/>
            <person name="Copeland A."/>
            <person name="Lucas S."/>
            <person name="Lapidus A."/>
            <person name="Barry K."/>
            <person name="Glavina del Rio T."/>
            <person name="Dalin E."/>
            <person name="Tice H."/>
            <person name="Pitluck S."/>
            <person name="Saunders E."/>
            <person name="Brettin T."/>
            <person name="Bruce D."/>
            <person name="Detter J.C."/>
            <person name="Han C."/>
            <person name="Schmutz J."/>
            <person name="Larimer F."/>
            <person name="Land M."/>
            <person name="Hauser L."/>
            <person name="Kyrpides N."/>
            <person name="Ivanova N."/>
            <person name="Biddle J.F."/>
            <person name="Zhang Z."/>
            <person name="Fitz-Gibbon S.T."/>
            <person name="Lowe T.M."/>
            <person name="Saltikov C."/>
            <person name="House C.H."/>
            <person name="Richardson P."/>
        </authorList>
    </citation>
    <scope>NUCLEOTIDE SEQUENCE [LARGE SCALE GENOMIC DNA]</scope>
    <source>
        <strain evidence="7">ATCC 700844 / DSM 13496 / JCM 10307 / IC-167</strain>
    </source>
</reference>
<dbReference type="Proteomes" id="UP000001137">
    <property type="component" value="Chromosome"/>
</dbReference>
<dbReference type="PANTHER" id="PTHR11113">
    <property type="entry name" value="N-ACETYLGLUCOSAMINE-6-PHOSPHATE DEACETYLASE"/>
    <property type="match status" value="1"/>
</dbReference>
<dbReference type="Pfam" id="PF01979">
    <property type="entry name" value="Amidohydro_1"/>
    <property type="match status" value="1"/>
</dbReference>
<evidence type="ECO:0000259" key="5">
    <source>
        <dbReference type="Pfam" id="PF01979"/>
    </source>
</evidence>
<evidence type="ECO:0000256" key="4">
    <source>
        <dbReference type="ARBA" id="ARBA00023277"/>
    </source>
</evidence>
<gene>
    <name evidence="6" type="ordered locus">Cmaq_0255</name>
</gene>
<dbReference type="GO" id="GO:0046872">
    <property type="term" value="F:metal ion binding"/>
    <property type="evidence" value="ECO:0007669"/>
    <property type="project" value="UniProtKB-KW"/>
</dbReference>
<dbReference type="SUPFAM" id="SSF51338">
    <property type="entry name" value="Composite domain of metallo-dependent hydrolases"/>
    <property type="match status" value="1"/>
</dbReference>
<evidence type="ECO:0000313" key="6">
    <source>
        <dbReference type="EMBL" id="ABW01103.1"/>
    </source>
</evidence>
<feature type="domain" description="Amidohydrolase-related" evidence="5">
    <location>
        <begin position="49"/>
        <end position="376"/>
    </location>
</feature>
<keyword evidence="3 6" id="KW-0378">Hydrolase</keyword>
<dbReference type="PIRSF" id="PIRSF038994">
    <property type="entry name" value="NagA"/>
    <property type="match status" value="1"/>
</dbReference>
<dbReference type="EMBL" id="CP000852">
    <property type="protein sequence ID" value="ABW01103.1"/>
    <property type="molecule type" value="Genomic_DNA"/>
</dbReference>
<dbReference type="AlphaFoldDB" id="A8MAR7"/>
<dbReference type="RefSeq" id="WP_012185323.1">
    <property type="nucleotide sequence ID" value="NC_009954.1"/>
</dbReference>
<dbReference type="NCBIfam" id="TIGR00221">
    <property type="entry name" value="nagA"/>
    <property type="match status" value="1"/>
</dbReference>
<dbReference type="eggNOG" id="arCOG00699">
    <property type="taxonomic scope" value="Archaea"/>
</dbReference>
<dbReference type="KEGG" id="cma:Cmaq_0255"/>
<dbReference type="GeneID" id="5709721"/>
<accession>A8MAR7</accession>
<name>A8MAR7_CALMQ</name>
<keyword evidence="7" id="KW-1185">Reference proteome</keyword>
<evidence type="ECO:0000256" key="1">
    <source>
        <dbReference type="ARBA" id="ARBA00010716"/>
    </source>
</evidence>
<dbReference type="GO" id="GO:0006046">
    <property type="term" value="P:N-acetylglucosamine catabolic process"/>
    <property type="evidence" value="ECO:0007669"/>
    <property type="project" value="TreeGrafter"/>
</dbReference>
<evidence type="ECO:0000313" key="7">
    <source>
        <dbReference type="Proteomes" id="UP000001137"/>
    </source>
</evidence>
<dbReference type="InterPro" id="IPR032466">
    <property type="entry name" value="Metal_Hydrolase"/>
</dbReference>
<dbReference type="HOGENOM" id="CLU_032482_2_1_2"/>
<comment type="similarity">
    <text evidence="1">Belongs to the metallo-dependent hydrolases superfamily. NagA family.</text>
</comment>
<protein>
    <submittedName>
        <fullName evidence="6">N-acetylglucosamine-6-phosphate deacetylase</fullName>
        <ecNumber evidence="6">3.5.1.25</ecNumber>
    </submittedName>
</protein>
<dbReference type="FunFam" id="3.20.20.140:FF:000004">
    <property type="entry name" value="N-acetylglucosamine-6-phosphate deacetylase"/>
    <property type="match status" value="1"/>
</dbReference>
<dbReference type="InterPro" id="IPR011059">
    <property type="entry name" value="Metal-dep_hydrolase_composite"/>
</dbReference>
<dbReference type="InterPro" id="IPR003764">
    <property type="entry name" value="GlcNAc_6-P_deAcase"/>
</dbReference>
<keyword evidence="2" id="KW-0479">Metal-binding</keyword>
<dbReference type="STRING" id="397948.Cmaq_0255"/>
<dbReference type="SUPFAM" id="SSF51556">
    <property type="entry name" value="Metallo-dependent hydrolases"/>
    <property type="match status" value="1"/>
</dbReference>